<accession>A0A106P7I6</accession>
<dbReference type="STRING" id="1503054.WT74_28260"/>
<comment type="subcellular location">
    <subcellularLocation>
        <location evidence="1">Cell membrane</location>
        <topology evidence="1">Multi-pass membrane protein</topology>
    </subcellularLocation>
</comment>
<evidence type="ECO:0000256" key="3">
    <source>
        <dbReference type="ARBA" id="ARBA00022475"/>
    </source>
</evidence>
<keyword evidence="6 7" id="KW-0472">Membrane</keyword>
<dbReference type="EMBL" id="LPHB01000053">
    <property type="protein sequence ID" value="KWA59797.1"/>
    <property type="molecule type" value="Genomic_DNA"/>
</dbReference>
<protein>
    <submittedName>
        <fullName evidence="8">Urea transporter</fullName>
    </submittedName>
</protein>
<evidence type="ECO:0000256" key="6">
    <source>
        <dbReference type="ARBA" id="ARBA00023136"/>
    </source>
</evidence>
<evidence type="ECO:0000256" key="4">
    <source>
        <dbReference type="ARBA" id="ARBA00022692"/>
    </source>
</evidence>
<dbReference type="PANTHER" id="PTHR10464">
    <property type="entry name" value="UREA TRANSPORTER"/>
    <property type="match status" value="1"/>
</dbReference>
<sequence length="298" mass="29352">MPTAQPASPPIDLRILLRSIGQIVLQANALTGALLLAALALTDARLACAALLGAAAANMCAVLTGAARRDVEQGLLGFNGALAALAAVTFAPPTLAAVALAPLAAIGAALVQRALRRPLENARQCPYSSPCLAVTALWLPFVAAQHAAEAGAAAMAPSLPAFGPALLAGVAQTTFAQGACAGALMVAGLAAASRRAAAYALGGALVSTALLLALGAGATAFADGLLGFNGALAAIALMPRGARAACAAAVLAALLQALAMRAGITVLTLPFVLASWGTVWAVRRFTLGDADVVIRSPS</sequence>
<keyword evidence="4 7" id="KW-0812">Transmembrane</keyword>
<dbReference type="Proteomes" id="UP000068603">
    <property type="component" value="Unassembled WGS sequence"/>
</dbReference>
<evidence type="ECO:0000256" key="2">
    <source>
        <dbReference type="ARBA" id="ARBA00005914"/>
    </source>
</evidence>
<dbReference type="InterPro" id="IPR029020">
    <property type="entry name" value="Ammonium/urea_transptr"/>
</dbReference>
<dbReference type="InterPro" id="IPR004937">
    <property type="entry name" value="Urea_transporter"/>
</dbReference>
<dbReference type="Gene3D" id="1.10.3430.10">
    <property type="entry name" value="Ammonium transporter AmtB like domains"/>
    <property type="match status" value="1"/>
</dbReference>
<reference evidence="8 9" key="1">
    <citation type="submission" date="2015-11" db="EMBL/GenBank/DDBJ databases">
        <title>Expanding the genomic diversity of Burkholderia species for the development of highly accurate diagnostics.</title>
        <authorList>
            <person name="Sahl J."/>
            <person name="Keim P."/>
            <person name="Wagner D."/>
        </authorList>
    </citation>
    <scope>NUCLEOTIDE SEQUENCE [LARGE SCALE GENOMIC DNA]</scope>
    <source>
        <strain evidence="8 9">MSMB1960WGS</strain>
    </source>
</reference>
<evidence type="ECO:0000313" key="9">
    <source>
        <dbReference type="Proteomes" id="UP000068603"/>
    </source>
</evidence>
<organism evidence="8">
    <name type="scientific">Burkholderia stagnalis</name>
    <dbReference type="NCBI Taxonomy" id="1503054"/>
    <lineage>
        <taxon>Bacteria</taxon>
        <taxon>Pseudomonadati</taxon>
        <taxon>Pseudomonadota</taxon>
        <taxon>Betaproteobacteria</taxon>
        <taxon>Burkholderiales</taxon>
        <taxon>Burkholderiaceae</taxon>
        <taxon>Burkholderia</taxon>
        <taxon>Burkholderia cepacia complex</taxon>
    </lineage>
</organism>
<feature type="transmembrane region" description="Helical" evidence="7">
    <location>
        <begin position="262"/>
        <end position="282"/>
    </location>
</feature>
<proteinExistence type="inferred from homology"/>
<evidence type="ECO:0000256" key="7">
    <source>
        <dbReference type="SAM" id="Phobius"/>
    </source>
</evidence>
<comment type="similarity">
    <text evidence="2">Belongs to the urea transporter family.</text>
</comment>
<dbReference type="AlphaFoldDB" id="A0A106P7I6"/>
<feature type="transmembrane region" description="Helical" evidence="7">
    <location>
        <begin position="23"/>
        <end position="41"/>
    </location>
</feature>
<name>A0A106P7I6_9BURK</name>
<dbReference type="Pfam" id="PF03253">
    <property type="entry name" value="UT"/>
    <property type="match status" value="1"/>
</dbReference>
<dbReference type="PANTHER" id="PTHR10464:SF4">
    <property type="entry name" value="UREA TRANSPORTER"/>
    <property type="match status" value="1"/>
</dbReference>
<dbReference type="GO" id="GO:0015204">
    <property type="term" value="F:urea transmembrane transporter activity"/>
    <property type="evidence" value="ECO:0007669"/>
    <property type="project" value="InterPro"/>
</dbReference>
<feature type="transmembrane region" description="Helical" evidence="7">
    <location>
        <begin position="165"/>
        <end position="191"/>
    </location>
</feature>
<evidence type="ECO:0000256" key="5">
    <source>
        <dbReference type="ARBA" id="ARBA00022989"/>
    </source>
</evidence>
<keyword evidence="3" id="KW-1003">Cell membrane</keyword>
<gene>
    <name evidence="8" type="ORF">WT44_19830</name>
</gene>
<evidence type="ECO:0000313" key="8">
    <source>
        <dbReference type="EMBL" id="KWA59797.1"/>
    </source>
</evidence>
<feature type="transmembrane region" description="Helical" evidence="7">
    <location>
        <begin position="47"/>
        <end position="67"/>
    </location>
</feature>
<dbReference type="GO" id="GO:0005886">
    <property type="term" value="C:plasma membrane"/>
    <property type="evidence" value="ECO:0007669"/>
    <property type="project" value="UniProtKB-SubCell"/>
</dbReference>
<comment type="caution">
    <text evidence="8">The sequence shown here is derived from an EMBL/GenBank/DDBJ whole genome shotgun (WGS) entry which is preliminary data.</text>
</comment>
<feature type="transmembrane region" description="Helical" evidence="7">
    <location>
        <begin position="127"/>
        <end position="145"/>
    </location>
</feature>
<keyword evidence="5 7" id="KW-1133">Transmembrane helix</keyword>
<feature type="transmembrane region" description="Helical" evidence="7">
    <location>
        <begin position="198"/>
        <end position="222"/>
    </location>
</feature>
<evidence type="ECO:0000256" key="1">
    <source>
        <dbReference type="ARBA" id="ARBA00004651"/>
    </source>
</evidence>
<dbReference type="RefSeq" id="WP_060148486.1">
    <property type="nucleotide sequence ID" value="NZ_LPGD01000015.1"/>
</dbReference>